<dbReference type="GO" id="GO:0022857">
    <property type="term" value="F:transmembrane transporter activity"/>
    <property type="evidence" value="ECO:0007669"/>
    <property type="project" value="InterPro"/>
</dbReference>
<feature type="compositionally biased region" description="Polar residues" evidence="6">
    <location>
        <begin position="1"/>
        <end position="18"/>
    </location>
</feature>
<keyword evidence="4 7" id="KW-1133">Transmembrane helix</keyword>
<protein>
    <submittedName>
        <fullName evidence="9">MFS family permease</fullName>
    </submittedName>
</protein>
<accession>A0AAJ1WE56</accession>
<feature type="transmembrane region" description="Helical" evidence="7">
    <location>
        <begin position="101"/>
        <end position="119"/>
    </location>
</feature>
<dbReference type="Proteomes" id="UP001239267">
    <property type="component" value="Unassembled WGS sequence"/>
</dbReference>
<keyword evidence="3 7" id="KW-0812">Transmembrane</keyword>
<dbReference type="EMBL" id="JAUSTB010000001">
    <property type="protein sequence ID" value="MDQ0144627.1"/>
    <property type="molecule type" value="Genomic_DNA"/>
</dbReference>
<evidence type="ECO:0000256" key="3">
    <source>
        <dbReference type="ARBA" id="ARBA00022692"/>
    </source>
</evidence>
<evidence type="ECO:0000256" key="4">
    <source>
        <dbReference type="ARBA" id="ARBA00022989"/>
    </source>
</evidence>
<dbReference type="RefSeq" id="WP_307356806.1">
    <property type="nucleotide sequence ID" value="NZ_JAUSTB010000001.1"/>
</dbReference>
<reference evidence="9 10" key="1">
    <citation type="submission" date="2023-07" db="EMBL/GenBank/DDBJ databases">
        <title>Sorghum-associated microbial communities from plants grown in Nebraska, USA.</title>
        <authorList>
            <person name="Schachtman D."/>
        </authorList>
    </citation>
    <scope>NUCLEOTIDE SEQUENCE [LARGE SCALE GENOMIC DNA]</scope>
    <source>
        <strain evidence="9 10">DS1001</strain>
    </source>
</reference>
<evidence type="ECO:0000313" key="9">
    <source>
        <dbReference type="EMBL" id="MDQ0144627.1"/>
    </source>
</evidence>
<dbReference type="InterPro" id="IPR020846">
    <property type="entry name" value="MFS_dom"/>
</dbReference>
<proteinExistence type="predicted"/>
<feature type="domain" description="Major facilitator superfamily (MFS) profile" evidence="8">
    <location>
        <begin position="35"/>
        <end position="436"/>
    </location>
</feature>
<comment type="subcellular location">
    <subcellularLocation>
        <location evidence="1">Cell membrane</location>
        <topology evidence="1">Multi-pass membrane protein</topology>
    </subcellularLocation>
</comment>
<dbReference type="AlphaFoldDB" id="A0AAJ1WE56"/>
<feature type="transmembrane region" description="Helical" evidence="7">
    <location>
        <begin position="318"/>
        <end position="337"/>
    </location>
</feature>
<feature type="transmembrane region" description="Helical" evidence="7">
    <location>
        <begin position="280"/>
        <end position="306"/>
    </location>
</feature>
<evidence type="ECO:0000313" key="10">
    <source>
        <dbReference type="Proteomes" id="UP001239267"/>
    </source>
</evidence>
<evidence type="ECO:0000256" key="1">
    <source>
        <dbReference type="ARBA" id="ARBA00004651"/>
    </source>
</evidence>
<comment type="caution">
    <text evidence="9">The sequence shown here is derived from an EMBL/GenBank/DDBJ whole genome shotgun (WGS) entry which is preliminary data.</text>
</comment>
<keyword evidence="5 7" id="KW-0472">Membrane</keyword>
<feature type="transmembrane region" description="Helical" evidence="7">
    <location>
        <begin position="254"/>
        <end position="274"/>
    </location>
</feature>
<organism evidence="9 10">
    <name type="scientific">Pseudarthrobacter niigatensis</name>
    <dbReference type="NCBI Taxonomy" id="369935"/>
    <lineage>
        <taxon>Bacteria</taxon>
        <taxon>Bacillati</taxon>
        <taxon>Actinomycetota</taxon>
        <taxon>Actinomycetes</taxon>
        <taxon>Micrococcales</taxon>
        <taxon>Micrococcaceae</taxon>
        <taxon>Pseudarthrobacter</taxon>
    </lineage>
</organism>
<evidence type="ECO:0000256" key="2">
    <source>
        <dbReference type="ARBA" id="ARBA00022448"/>
    </source>
</evidence>
<evidence type="ECO:0000256" key="6">
    <source>
        <dbReference type="SAM" id="MobiDB-lite"/>
    </source>
</evidence>
<evidence type="ECO:0000256" key="5">
    <source>
        <dbReference type="ARBA" id="ARBA00023136"/>
    </source>
</evidence>
<evidence type="ECO:0000259" key="8">
    <source>
        <dbReference type="PROSITE" id="PS50850"/>
    </source>
</evidence>
<name>A0AAJ1WE56_9MICC</name>
<dbReference type="SUPFAM" id="SSF103473">
    <property type="entry name" value="MFS general substrate transporter"/>
    <property type="match status" value="1"/>
</dbReference>
<evidence type="ECO:0000256" key="7">
    <source>
        <dbReference type="SAM" id="Phobius"/>
    </source>
</evidence>
<feature type="transmembrane region" description="Helical" evidence="7">
    <location>
        <begin position="381"/>
        <end position="406"/>
    </location>
</feature>
<gene>
    <name evidence="9" type="ORF">J2T23_000501</name>
</gene>
<feature type="transmembrane region" description="Helical" evidence="7">
    <location>
        <begin position="159"/>
        <end position="184"/>
    </location>
</feature>
<dbReference type="Gene3D" id="1.20.1250.20">
    <property type="entry name" value="MFS general substrate transporter like domains"/>
    <property type="match status" value="1"/>
</dbReference>
<dbReference type="InterPro" id="IPR044770">
    <property type="entry name" value="MFS_spinster-like"/>
</dbReference>
<feature type="transmembrane region" description="Helical" evidence="7">
    <location>
        <begin position="412"/>
        <end position="435"/>
    </location>
</feature>
<keyword evidence="2" id="KW-0813">Transport</keyword>
<dbReference type="PANTHER" id="PTHR23505:SF52">
    <property type="entry name" value="MAJOR FACILITATOR SUPERFAMILY PROTEIN"/>
    <property type="match status" value="1"/>
</dbReference>
<feature type="transmembrane region" description="Helical" evidence="7">
    <location>
        <begin position="125"/>
        <end position="147"/>
    </location>
</feature>
<dbReference type="GO" id="GO:0005886">
    <property type="term" value="C:plasma membrane"/>
    <property type="evidence" value="ECO:0007669"/>
    <property type="project" value="UniProtKB-SubCell"/>
</dbReference>
<feature type="transmembrane region" description="Helical" evidence="7">
    <location>
        <begin position="190"/>
        <end position="210"/>
    </location>
</feature>
<sequence>MSTHQSPTTPVQNTSSATPVEGSAQARHVPHRWRNLAVLTGVTVVDNTEAGLSTTLFPTIAAALKLQSSHLGLLAALGKLVAVPAGPAWAWLAGRIGRRKALVATTFVGGAFGIAAGFSQDFVQLLVFNTLMSAAIIGGSPIANAIIADSFDDSQRGKAAGYFYGFISLISSFIGPLIALFTGLTDGWRYGMWAIGAICIAAGLLVMFFLKDPGVGASEKQLADLSGRETLAPKVTAGTVLSLFRIPTFSVMMISRLLSGHLLIVIFGIQFLVAERHFTNAVAAIVLLPFGLGYFAGTAGGGWLMALLDRILPDRGRVAYLQGAQVLFAVVAFFATQFNYDNIGIYGIFWALMGFAQGANPPANRPIVAAVVLPELRNQAFAIFLTVFETIGWAVFSLGAGALAASLGIQTVFLWTLVILMLVNAVVLTALYGCYPRDVTKVRDILETRRQEALQQG</sequence>
<feature type="region of interest" description="Disordered" evidence="6">
    <location>
        <begin position="1"/>
        <end position="28"/>
    </location>
</feature>
<dbReference type="Pfam" id="PF07690">
    <property type="entry name" value="MFS_1"/>
    <property type="match status" value="1"/>
</dbReference>
<keyword evidence="10" id="KW-1185">Reference proteome</keyword>
<dbReference type="InterPro" id="IPR036259">
    <property type="entry name" value="MFS_trans_sf"/>
</dbReference>
<dbReference type="PANTHER" id="PTHR23505">
    <property type="entry name" value="SPINSTER"/>
    <property type="match status" value="1"/>
</dbReference>
<feature type="transmembrane region" description="Helical" evidence="7">
    <location>
        <begin position="73"/>
        <end position="94"/>
    </location>
</feature>
<dbReference type="PROSITE" id="PS50850">
    <property type="entry name" value="MFS"/>
    <property type="match status" value="1"/>
</dbReference>
<dbReference type="InterPro" id="IPR011701">
    <property type="entry name" value="MFS"/>
</dbReference>